<dbReference type="AlphaFoldDB" id="A0A917XJ75"/>
<evidence type="ECO:0000256" key="2">
    <source>
        <dbReference type="ARBA" id="ARBA00011741"/>
    </source>
</evidence>
<dbReference type="Proteomes" id="UP000653411">
    <property type="component" value="Unassembled WGS sequence"/>
</dbReference>
<dbReference type="NCBIfam" id="TIGR03859">
    <property type="entry name" value="PQQ_PqqD"/>
    <property type="match status" value="1"/>
</dbReference>
<evidence type="ECO:0000256" key="1">
    <source>
        <dbReference type="ARBA" id="ARBA00004886"/>
    </source>
</evidence>
<comment type="caution">
    <text evidence="4">The sequence shown here is derived from an EMBL/GenBank/DDBJ whole genome shotgun (WGS) entry which is preliminary data.</text>
</comment>
<keyword evidence="3" id="KW-0884">PQQ biosynthesis</keyword>
<name>A0A917XJ75_9ACTN</name>
<dbReference type="RefSeq" id="WP_189266647.1">
    <property type="nucleotide sequence ID" value="NZ_BMML01000018.1"/>
</dbReference>
<evidence type="ECO:0000313" key="5">
    <source>
        <dbReference type="Proteomes" id="UP000653411"/>
    </source>
</evidence>
<accession>A0A917XJ75</accession>
<dbReference type="EMBL" id="BMML01000018">
    <property type="protein sequence ID" value="GGN30300.1"/>
    <property type="molecule type" value="Genomic_DNA"/>
</dbReference>
<comment type="pathway">
    <text evidence="1">Cofactor biosynthesis; pyrroloquinoline quinone biosynthesis.</text>
</comment>
<reference evidence="4" key="1">
    <citation type="journal article" date="2014" name="Int. J. Syst. Evol. Microbiol.">
        <title>Complete genome sequence of Corynebacterium casei LMG S-19264T (=DSM 44701T), isolated from a smear-ripened cheese.</title>
        <authorList>
            <consortium name="US DOE Joint Genome Institute (JGI-PGF)"/>
            <person name="Walter F."/>
            <person name="Albersmeier A."/>
            <person name="Kalinowski J."/>
            <person name="Ruckert C."/>
        </authorList>
    </citation>
    <scope>NUCLEOTIDE SEQUENCE</scope>
    <source>
        <strain evidence="4">CGMCC 4.7110</strain>
    </source>
</reference>
<dbReference type="GO" id="GO:0048038">
    <property type="term" value="F:quinone binding"/>
    <property type="evidence" value="ECO:0007669"/>
    <property type="project" value="InterPro"/>
</dbReference>
<gene>
    <name evidence="4" type="ORF">GCM10011578_067280</name>
</gene>
<proteinExistence type="predicted"/>
<dbReference type="InterPro" id="IPR022479">
    <property type="entry name" value="PqqD_bac"/>
</dbReference>
<evidence type="ECO:0008006" key="6">
    <source>
        <dbReference type="Google" id="ProtNLM"/>
    </source>
</evidence>
<evidence type="ECO:0000313" key="4">
    <source>
        <dbReference type="EMBL" id="GGN30300.1"/>
    </source>
</evidence>
<sequence length="84" mass="9191">MTWRPVLARTVALRHDRVRDTDLLLLPERVVVLHGRAGGVLRLCDGSRAVPEIVAVLSAAFPGAPVAAEVPEFLSALRKEGWLR</sequence>
<protein>
    <recommendedName>
        <fullName evidence="6">Pyrroloquinoline quinone biosynthesis peptide chaperone PqqD</fullName>
    </recommendedName>
</protein>
<reference evidence="4" key="2">
    <citation type="submission" date="2020-09" db="EMBL/GenBank/DDBJ databases">
        <authorList>
            <person name="Sun Q."/>
            <person name="Zhou Y."/>
        </authorList>
    </citation>
    <scope>NUCLEOTIDE SEQUENCE</scope>
    <source>
        <strain evidence="4">CGMCC 4.7110</strain>
    </source>
</reference>
<dbReference type="Gene3D" id="1.10.10.1150">
    <property type="entry name" value="Coenzyme PQQ synthesis protein D (PqqD)"/>
    <property type="match status" value="1"/>
</dbReference>
<organism evidence="4 5">
    <name type="scientific">Streptomyces fuscichromogenes</name>
    <dbReference type="NCBI Taxonomy" id="1324013"/>
    <lineage>
        <taxon>Bacteria</taxon>
        <taxon>Bacillati</taxon>
        <taxon>Actinomycetota</taxon>
        <taxon>Actinomycetes</taxon>
        <taxon>Kitasatosporales</taxon>
        <taxon>Streptomycetaceae</taxon>
        <taxon>Streptomyces</taxon>
    </lineage>
</organism>
<dbReference type="InterPro" id="IPR041881">
    <property type="entry name" value="PqqD_sf"/>
</dbReference>
<dbReference type="InterPro" id="IPR008792">
    <property type="entry name" value="PQQD"/>
</dbReference>
<dbReference type="GO" id="GO:0018189">
    <property type="term" value="P:pyrroloquinoline quinone biosynthetic process"/>
    <property type="evidence" value="ECO:0007669"/>
    <property type="project" value="UniProtKB-KW"/>
</dbReference>
<evidence type="ECO:0000256" key="3">
    <source>
        <dbReference type="ARBA" id="ARBA00022905"/>
    </source>
</evidence>
<comment type="subunit">
    <text evidence="2">Monomer. Interacts with PqqE.</text>
</comment>
<keyword evidence="5" id="KW-1185">Reference proteome</keyword>
<dbReference type="Pfam" id="PF05402">
    <property type="entry name" value="PqqD"/>
    <property type="match status" value="1"/>
</dbReference>